<name>A0AA41FGD4_9FIRM</name>
<accession>A0AA41FGD4</accession>
<dbReference type="EMBL" id="WQPS01000014">
    <property type="protein sequence ID" value="MBT9810824.1"/>
    <property type="molecule type" value="Genomic_DNA"/>
</dbReference>
<sequence length="279" mass="30775">MRPSTRIGRTCFLAVQILVILVILCPILYALDISFLPLSQIFGKPLKLIPHEPDLSYYVTAFQRAPLFRYLVNTVIIAVCITVCITVGQVFLACITAFAFAYFDFKGKNVLFMAILATMMIPGESIVLSNYLTMGELGLLDTYVAMILPSLASATTIFFMRQAFLQTPRELYEVATMEGCSSLRFLLAIQIPLSKGAMGAVGIYTFINAWNAYMWPLLVTNTDKMRTVQIGIGMLLDAESADYNVMMAGVIIVMLPTLLLFTFGQKYILSGALSGAMKG</sequence>
<evidence type="ECO:0000259" key="8">
    <source>
        <dbReference type="PROSITE" id="PS50928"/>
    </source>
</evidence>
<keyword evidence="3" id="KW-1003">Cell membrane</keyword>
<organism evidence="9 10">
    <name type="scientific">Enterocloster citroniae</name>
    <dbReference type="NCBI Taxonomy" id="358743"/>
    <lineage>
        <taxon>Bacteria</taxon>
        <taxon>Bacillati</taxon>
        <taxon>Bacillota</taxon>
        <taxon>Clostridia</taxon>
        <taxon>Lachnospirales</taxon>
        <taxon>Lachnospiraceae</taxon>
        <taxon>Enterocloster</taxon>
    </lineage>
</organism>
<gene>
    <name evidence="9" type="ORF">GPL26_14410</name>
</gene>
<keyword evidence="6 7" id="KW-0472">Membrane</keyword>
<feature type="transmembrane region" description="Helical" evidence="7">
    <location>
        <begin position="143"/>
        <end position="164"/>
    </location>
</feature>
<dbReference type="InterPro" id="IPR035906">
    <property type="entry name" value="MetI-like_sf"/>
</dbReference>
<dbReference type="AlphaFoldDB" id="A0AA41FGD4"/>
<evidence type="ECO:0000256" key="7">
    <source>
        <dbReference type="RuleBase" id="RU363032"/>
    </source>
</evidence>
<evidence type="ECO:0000256" key="4">
    <source>
        <dbReference type="ARBA" id="ARBA00022692"/>
    </source>
</evidence>
<evidence type="ECO:0000256" key="6">
    <source>
        <dbReference type="ARBA" id="ARBA00023136"/>
    </source>
</evidence>
<evidence type="ECO:0000256" key="1">
    <source>
        <dbReference type="ARBA" id="ARBA00004651"/>
    </source>
</evidence>
<dbReference type="PANTHER" id="PTHR43744:SF8">
    <property type="entry name" value="SN-GLYCEROL-3-PHOSPHATE TRANSPORT SYSTEM PERMEASE PROTEIN UGPE"/>
    <property type="match status" value="1"/>
</dbReference>
<dbReference type="Gene3D" id="1.10.3720.10">
    <property type="entry name" value="MetI-like"/>
    <property type="match status" value="1"/>
</dbReference>
<feature type="transmembrane region" description="Helical" evidence="7">
    <location>
        <begin position="75"/>
        <end position="103"/>
    </location>
</feature>
<evidence type="ECO:0000256" key="2">
    <source>
        <dbReference type="ARBA" id="ARBA00022448"/>
    </source>
</evidence>
<dbReference type="PANTHER" id="PTHR43744">
    <property type="entry name" value="ABC TRANSPORTER PERMEASE PROTEIN MG189-RELATED-RELATED"/>
    <property type="match status" value="1"/>
</dbReference>
<dbReference type="Pfam" id="PF00528">
    <property type="entry name" value="BPD_transp_1"/>
    <property type="match status" value="1"/>
</dbReference>
<dbReference type="GO" id="GO:0055085">
    <property type="term" value="P:transmembrane transport"/>
    <property type="evidence" value="ECO:0007669"/>
    <property type="project" value="InterPro"/>
</dbReference>
<proteinExistence type="inferred from homology"/>
<keyword evidence="5 7" id="KW-1133">Transmembrane helix</keyword>
<dbReference type="PROSITE" id="PS50928">
    <property type="entry name" value="ABC_TM1"/>
    <property type="match status" value="1"/>
</dbReference>
<evidence type="ECO:0000313" key="9">
    <source>
        <dbReference type="EMBL" id="MBT9810824.1"/>
    </source>
</evidence>
<dbReference type="GO" id="GO:0005886">
    <property type="term" value="C:plasma membrane"/>
    <property type="evidence" value="ECO:0007669"/>
    <property type="project" value="UniProtKB-SubCell"/>
</dbReference>
<protein>
    <submittedName>
        <fullName evidence="9">ABC transporter permease subunit</fullName>
    </submittedName>
</protein>
<comment type="similarity">
    <text evidence="7">Belongs to the binding-protein-dependent transport system permease family.</text>
</comment>
<evidence type="ECO:0000256" key="3">
    <source>
        <dbReference type="ARBA" id="ARBA00022475"/>
    </source>
</evidence>
<dbReference type="Proteomes" id="UP000708338">
    <property type="component" value="Unassembled WGS sequence"/>
</dbReference>
<dbReference type="RefSeq" id="WP_117450123.1">
    <property type="nucleotide sequence ID" value="NZ_CABJDD010000001.1"/>
</dbReference>
<evidence type="ECO:0000256" key="5">
    <source>
        <dbReference type="ARBA" id="ARBA00022989"/>
    </source>
</evidence>
<feature type="transmembrane region" description="Helical" evidence="7">
    <location>
        <begin position="185"/>
        <end position="207"/>
    </location>
</feature>
<feature type="transmembrane region" description="Helical" evidence="7">
    <location>
        <begin position="243"/>
        <end position="263"/>
    </location>
</feature>
<dbReference type="SUPFAM" id="SSF161098">
    <property type="entry name" value="MetI-like"/>
    <property type="match status" value="1"/>
</dbReference>
<keyword evidence="4 7" id="KW-0812">Transmembrane</keyword>
<comment type="caution">
    <text evidence="9">The sequence shown here is derived from an EMBL/GenBank/DDBJ whole genome shotgun (WGS) entry which is preliminary data.</text>
</comment>
<comment type="subcellular location">
    <subcellularLocation>
        <location evidence="1 7">Cell membrane</location>
        <topology evidence="1 7">Multi-pass membrane protein</topology>
    </subcellularLocation>
</comment>
<reference evidence="9" key="1">
    <citation type="journal article" date="2021" name="Gut Microbes">
        <title>A synthetic consortium of 100 gut commensals modulates the composition and function in a colon model of the microbiome of elderly subjects.</title>
        <authorList>
            <person name="Perez M."/>
            <person name="Ntemiri A."/>
            <person name="Tan H."/>
            <person name="Harris H.M.B."/>
            <person name="Roager H.M."/>
            <person name="Ribiere C."/>
            <person name="O'Toole P.W."/>
        </authorList>
    </citation>
    <scope>NUCLEOTIDE SEQUENCE</scope>
    <source>
        <strain evidence="9">MCC335</strain>
    </source>
</reference>
<feature type="transmembrane region" description="Helical" evidence="7">
    <location>
        <begin position="12"/>
        <end position="31"/>
    </location>
</feature>
<feature type="transmembrane region" description="Helical" evidence="7">
    <location>
        <begin position="110"/>
        <end position="131"/>
    </location>
</feature>
<evidence type="ECO:0000313" key="10">
    <source>
        <dbReference type="Proteomes" id="UP000708338"/>
    </source>
</evidence>
<dbReference type="CDD" id="cd06261">
    <property type="entry name" value="TM_PBP2"/>
    <property type="match status" value="1"/>
</dbReference>
<dbReference type="InterPro" id="IPR000515">
    <property type="entry name" value="MetI-like"/>
</dbReference>
<feature type="domain" description="ABC transmembrane type-1" evidence="8">
    <location>
        <begin position="79"/>
        <end position="264"/>
    </location>
</feature>
<keyword evidence="2 7" id="KW-0813">Transport</keyword>